<keyword evidence="3" id="KW-1185">Reference proteome</keyword>
<dbReference type="PROSITE" id="PS50835">
    <property type="entry name" value="IG_LIKE"/>
    <property type="match status" value="1"/>
</dbReference>
<organism evidence="3 4">
    <name type="scientific">Panagrolaimus superbus</name>
    <dbReference type="NCBI Taxonomy" id="310955"/>
    <lineage>
        <taxon>Eukaryota</taxon>
        <taxon>Metazoa</taxon>
        <taxon>Ecdysozoa</taxon>
        <taxon>Nematoda</taxon>
        <taxon>Chromadorea</taxon>
        <taxon>Rhabditida</taxon>
        <taxon>Tylenchina</taxon>
        <taxon>Panagrolaimomorpha</taxon>
        <taxon>Panagrolaimoidea</taxon>
        <taxon>Panagrolaimidae</taxon>
        <taxon>Panagrolaimus</taxon>
    </lineage>
</organism>
<dbReference type="PROSITE" id="PS50208">
    <property type="entry name" value="CASPASE_P20"/>
    <property type="match status" value="1"/>
</dbReference>
<sequence length="671" mass="75468">MSDGVALSTNLSELPYGLFHSLSLSLESGSLWRLICNDLDDTVFCLSQNDIERFQKLNDPGAQYLRYLGNRGLTVEKLLKRLHTLAKCHGPIMDRPQLLLHRKFCPVIWSRKEQIRVSIVADGTQLKLECKANGFPVPRYEWRENERVMACGSVAILIILRCPCTARNVFNCRVYNFIEDGQAFSEFYKAHGKTSESELISDIVDLSNFVSAPNPNCQQCNLNDLDRIYNKLVNGINNDGRGDLAIASAAAAAAASSSSAAAAAAAGTADDEMLDTMDCTTVVTASDKVALIISNRTYHPNMSNLITPHCDAETLAEILQSLKFKTVTLGDLKLEEMRFIIKEYRKLLGEGVYAVFYFVGHGFEANGQCYLLPTDAPGHTYGPQHCISMDWVLSIFSDYNPALNLILLDICRKFLPSDLDLFTQYAEQYRKNAKVNRNTVYGYATSGGVGAYEIKGETNGVFMKYFKNRILNQQPILDILNRVFRDIEKDKKVRDVQIPELRSNLTKPRSLYDPFVVDGHTNSFENHTIHWRLMHELPNPVKLKFIEEKVTVTIWFDFCGHFTNKAYAFSSVGDIRTAEDEDNCDDNPPSEHAQSFQAYLKFPPALDVSNPKTYCDDEEGESLCLLVSNLQRIKDEVTCIVELRAKSDIETIVATKQAMIGHVLITRLFAN</sequence>
<proteinExistence type="predicted"/>
<evidence type="ECO:0000259" key="1">
    <source>
        <dbReference type="PROSITE" id="PS50208"/>
    </source>
</evidence>
<dbReference type="InterPro" id="IPR011029">
    <property type="entry name" value="DEATH-like_dom_sf"/>
</dbReference>
<dbReference type="GO" id="GO:0004197">
    <property type="term" value="F:cysteine-type endopeptidase activity"/>
    <property type="evidence" value="ECO:0007669"/>
    <property type="project" value="InterPro"/>
</dbReference>
<dbReference type="InterPro" id="IPR011600">
    <property type="entry name" value="Pept_C14_caspase"/>
</dbReference>
<dbReference type="SUPFAM" id="SSF47986">
    <property type="entry name" value="DEATH domain"/>
    <property type="match status" value="1"/>
</dbReference>
<dbReference type="WBParaSite" id="PSU_v2.g9254.t1">
    <property type="protein sequence ID" value="PSU_v2.g9254.t1"/>
    <property type="gene ID" value="PSU_v2.g9254"/>
</dbReference>
<dbReference type="Gene3D" id="3.40.50.1460">
    <property type="match status" value="1"/>
</dbReference>
<dbReference type="Gene3D" id="2.60.40.10">
    <property type="entry name" value="Immunoglobulins"/>
    <property type="match status" value="1"/>
</dbReference>
<dbReference type="InterPro" id="IPR013783">
    <property type="entry name" value="Ig-like_fold"/>
</dbReference>
<dbReference type="InterPro" id="IPR036179">
    <property type="entry name" value="Ig-like_dom_sf"/>
</dbReference>
<dbReference type="Proteomes" id="UP000887577">
    <property type="component" value="Unplaced"/>
</dbReference>
<dbReference type="SUPFAM" id="SSF52129">
    <property type="entry name" value="Caspase-like"/>
    <property type="match status" value="1"/>
</dbReference>
<evidence type="ECO:0000259" key="2">
    <source>
        <dbReference type="PROSITE" id="PS50835"/>
    </source>
</evidence>
<dbReference type="PANTHER" id="PTHR22576">
    <property type="entry name" value="MUCOSA ASSOCIATED LYMPHOID TISSUE LYMPHOMA TRANSLOCATION PROTEIN 1/PARACASPASE"/>
    <property type="match status" value="1"/>
</dbReference>
<dbReference type="SUPFAM" id="SSF48726">
    <property type="entry name" value="Immunoglobulin"/>
    <property type="match status" value="1"/>
</dbReference>
<evidence type="ECO:0000313" key="3">
    <source>
        <dbReference type="Proteomes" id="UP000887577"/>
    </source>
</evidence>
<dbReference type="AlphaFoldDB" id="A0A914ZAA7"/>
<dbReference type="InterPro" id="IPR001309">
    <property type="entry name" value="Pept_C14_p20"/>
</dbReference>
<dbReference type="GO" id="GO:0006508">
    <property type="term" value="P:proteolysis"/>
    <property type="evidence" value="ECO:0007669"/>
    <property type="project" value="InterPro"/>
</dbReference>
<feature type="domain" description="Caspase family p20" evidence="1">
    <location>
        <begin position="286"/>
        <end position="412"/>
    </location>
</feature>
<protein>
    <submittedName>
        <fullName evidence="4">Caspase-8</fullName>
    </submittedName>
</protein>
<dbReference type="InterPro" id="IPR007110">
    <property type="entry name" value="Ig-like_dom"/>
</dbReference>
<accession>A0A914ZAA7</accession>
<reference evidence="4" key="1">
    <citation type="submission" date="2022-11" db="UniProtKB">
        <authorList>
            <consortium name="WormBaseParasite"/>
        </authorList>
    </citation>
    <scope>IDENTIFICATION</scope>
</reference>
<name>A0A914ZAA7_9BILA</name>
<evidence type="ECO:0000313" key="4">
    <source>
        <dbReference type="WBParaSite" id="PSU_v2.g9254.t1"/>
    </source>
</evidence>
<dbReference type="InterPro" id="IPR052039">
    <property type="entry name" value="Caspase-related_regulators"/>
</dbReference>
<dbReference type="InterPro" id="IPR029030">
    <property type="entry name" value="Caspase-like_dom_sf"/>
</dbReference>
<dbReference type="Pfam" id="PF00656">
    <property type="entry name" value="Peptidase_C14"/>
    <property type="match status" value="1"/>
</dbReference>
<dbReference type="PANTHER" id="PTHR22576:SF37">
    <property type="entry name" value="MUCOSA-ASSOCIATED LYMPHOID TISSUE LYMPHOMA TRANSLOCATION PROTEIN 1"/>
    <property type="match status" value="1"/>
</dbReference>
<feature type="domain" description="Ig-like" evidence="2">
    <location>
        <begin position="96"/>
        <end position="185"/>
    </location>
</feature>